<feature type="transmembrane region" description="Helical" evidence="1">
    <location>
        <begin position="29"/>
        <end position="53"/>
    </location>
</feature>
<reference evidence="3" key="2">
    <citation type="submission" date="2014-06" db="EMBL/GenBank/DDBJ databases">
        <authorList>
            <person name="Genoscope - CEA"/>
        </authorList>
    </citation>
    <scope>NUCLEOTIDE SEQUENCE</scope>
</reference>
<proteinExistence type="predicted"/>
<keyword evidence="1" id="KW-0472">Membrane</keyword>
<evidence type="ECO:0000313" key="2">
    <source>
        <dbReference type="EMBL" id="CAF1926873.1"/>
    </source>
</evidence>
<evidence type="ECO:0000313" key="4">
    <source>
        <dbReference type="Proteomes" id="UP000028999"/>
    </source>
</evidence>
<protein>
    <submittedName>
        <fullName evidence="2">(rape) hypothetical protein</fullName>
    </submittedName>
    <submittedName>
        <fullName evidence="3">BnaA06g13550D protein</fullName>
    </submittedName>
</protein>
<gene>
    <name evidence="3" type="primary">BnaA06g13550D</name>
    <name evidence="2" type="ORF">DARMORV10_C05P17830.1</name>
    <name evidence="3" type="ORF">GSBRNA2T00035553001</name>
</gene>
<name>A0A078GNA0_BRANA</name>
<dbReference type="Proteomes" id="UP001295469">
    <property type="component" value="Chromosome C05"/>
</dbReference>
<reference evidence="3 4" key="1">
    <citation type="journal article" date="2014" name="Science">
        <title>Plant genetics. Early allopolyploid evolution in the post-Neolithic Brassica napus oilseed genome.</title>
        <authorList>
            <person name="Chalhoub B."/>
            <person name="Denoeud F."/>
            <person name="Liu S."/>
            <person name="Parkin I.A."/>
            <person name="Tang H."/>
            <person name="Wang X."/>
            <person name="Chiquet J."/>
            <person name="Belcram H."/>
            <person name="Tong C."/>
            <person name="Samans B."/>
            <person name="Correa M."/>
            <person name="Da Silva C."/>
            <person name="Just J."/>
            <person name="Falentin C."/>
            <person name="Koh C.S."/>
            <person name="Le Clainche I."/>
            <person name="Bernard M."/>
            <person name="Bento P."/>
            <person name="Noel B."/>
            <person name="Labadie K."/>
            <person name="Alberti A."/>
            <person name="Charles M."/>
            <person name="Arnaud D."/>
            <person name="Guo H."/>
            <person name="Daviaud C."/>
            <person name="Alamery S."/>
            <person name="Jabbari K."/>
            <person name="Zhao M."/>
            <person name="Edger P.P."/>
            <person name="Chelaifa H."/>
            <person name="Tack D."/>
            <person name="Lassalle G."/>
            <person name="Mestiri I."/>
            <person name="Schnel N."/>
            <person name="Le Paslier M.C."/>
            <person name="Fan G."/>
            <person name="Renault V."/>
            <person name="Bayer P.E."/>
            <person name="Golicz A.A."/>
            <person name="Manoli S."/>
            <person name="Lee T.H."/>
            <person name="Thi V.H."/>
            <person name="Chalabi S."/>
            <person name="Hu Q."/>
            <person name="Fan C."/>
            <person name="Tollenaere R."/>
            <person name="Lu Y."/>
            <person name="Battail C."/>
            <person name="Shen J."/>
            <person name="Sidebottom C.H."/>
            <person name="Wang X."/>
            <person name="Canaguier A."/>
            <person name="Chauveau A."/>
            <person name="Berard A."/>
            <person name="Deniot G."/>
            <person name="Guan M."/>
            <person name="Liu Z."/>
            <person name="Sun F."/>
            <person name="Lim Y.P."/>
            <person name="Lyons E."/>
            <person name="Town C.D."/>
            <person name="Bancroft I."/>
            <person name="Wang X."/>
            <person name="Meng J."/>
            <person name="Ma J."/>
            <person name="Pires J.C."/>
            <person name="King G.J."/>
            <person name="Brunel D."/>
            <person name="Delourme R."/>
            <person name="Renard M."/>
            <person name="Aury J.M."/>
            <person name="Adams K.L."/>
            <person name="Batley J."/>
            <person name="Snowdon R.J."/>
            <person name="Tost J."/>
            <person name="Edwards D."/>
            <person name="Zhou Y."/>
            <person name="Hua W."/>
            <person name="Sharpe A.G."/>
            <person name="Paterson A.H."/>
            <person name="Guan C."/>
            <person name="Wincker P."/>
        </authorList>
    </citation>
    <scope>NUCLEOTIDE SEQUENCE [LARGE SCALE GENOMIC DNA]</scope>
    <source>
        <strain evidence="4">cv. Darmor-bzh</strain>
    </source>
</reference>
<dbReference type="Gramene" id="CDY26667">
    <property type="protein sequence ID" value="CDY26667"/>
    <property type="gene ID" value="GSBRNA2T00035553001"/>
</dbReference>
<keyword evidence="4" id="KW-1185">Reference proteome</keyword>
<dbReference type="AlphaFoldDB" id="A0A078GNA0"/>
<dbReference type="Proteomes" id="UP000028999">
    <property type="component" value="Unassembled WGS sequence"/>
</dbReference>
<organism evidence="3 4">
    <name type="scientific">Brassica napus</name>
    <name type="common">Rape</name>
    <dbReference type="NCBI Taxonomy" id="3708"/>
    <lineage>
        <taxon>Eukaryota</taxon>
        <taxon>Viridiplantae</taxon>
        <taxon>Streptophyta</taxon>
        <taxon>Embryophyta</taxon>
        <taxon>Tracheophyta</taxon>
        <taxon>Spermatophyta</taxon>
        <taxon>Magnoliopsida</taxon>
        <taxon>eudicotyledons</taxon>
        <taxon>Gunneridae</taxon>
        <taxon>Pentapetalae</taxon>
        <taxon>rosids</taxon>
        <taxon>malvids</taxon>
        <taxon>Brassicales</taxon>
        <taxon>Brassicaceae</taxon>
        <taxon>Brassiceae</taxon>
        <taxon>Brassica</taxon>
    </lineage>
</organism>
<dbReference type="STRING" id="3708.A0A078GNA0"/>
<keyword evidence="1" id="KW-1133">Transmembrane helix</keyword>
<accession>A0A078GNA0</accession>
<sequence length="95" mass="10126">MHALALFVVLHFVFLIILSFRTRQRKSTIGISIAAVAVLLLLAGGGLVLLCVLRKKKSADKGNSTGTKKKGLAAYSAVRGGHLLDEGVAYFPSYP</sequence>
<reference evidence="2" key="3">
    <citation type="submission" date="2021-01" db="EMBL/GenBank/DDBJ databases">
        <authorList>
            <consortium name="Genoscope - CEA"/>
            <person name="William W."/>
        </authorList>
    </citation>
    <scope>NUCLEOTIDE SEQUENCE</scope>
</reference>
<keyword evidence="1" id="KW-0812">Transmembrane</keyword>
<dbReference type="EMBL" id="LK032193">
    <property type="protein sequence ID" value="CDY26667.1"/>
    <property type="molecule type" value="Genomic_DNA"/>
</dbReference>
<dbReference type="EMBL" id="HG994369">
    <property type="protein sequence ID" value="CAF1926873.1"/>
    <property type="molecule type" value="Genomic_DNA"/>
</dbReference>
<evidence type="ECO:0000256" key="1">
    <source>
        <dbReference type="SAM" id="Phobius"/>
    </source>
</evidence>
<dbReference type="PaxDb" id="3708-A0A078GNA0"/>
<evidence type="ECO:0000313" key="3">
    <source>
        <dbReference type="EMBL" id="CDY26667.1"/>
    </source>
</evidence>